<reference evidence="1" key="1">
    <citation type="submission" date="2022-04" db="EMBL/GenBank/DDBJ databases">
        <title>Genome of the entomopathogenic fungus Entomophthora muscae.</title>
        <authorList>
            <person name="Elya C."/>
            <person name="Lovett B.R."/>
            <person name="Lee E."/>
            <person name="Macias A.M."/>
            <person name="Hajek A.E."/>
            <person name="De Bivort B.L."/>
            <person name="Kasson M.T."/>
            <person name="De Fine Licht H.H."/>
            <person name="Stajich J.E."/>
        </authorList>
    </citation>
    <scope>NUCLEOTIDE SEQUENCE</scope>
    <source>
        <strain evidence="1">Berkeley</strain>
    </source>
</reference>
<comment type="caution">
    <text evidence="1">The sequence shown here is derived from an EMBL/GenBank/DDBJ whole genome shotgun (WGS) entry which is preliminary data.</text>
</comment>
<proteinExistence type="predicted"/>
<dbReference type="Proteomes" id="UP001165960">
    <property type="component" value="Unassembled WGS sequence"/>
</dbReference>
<dbReference type="EMBL" id="QTSX02004316">
    <property type="protein sequence ID" value="KAJ9065935.1"/>
    <property type="molecule type" value="Genomic_DNA"/>
</dbReference>
<name>A0ACC2SUA8_9FUNG</name>
<evidence type="ECO:0000313" key="1">
    <source>
        <dbReference type="EMBL" id="KAJ9065935.1"/>
    </source>
</evidence>
<sequence>MSEFHVFDVQQLAQADAGLKRDLCEAVAKTGFFYIKNHGISQKEIDDMFKLEFVYMDKRNGIPGVLTYGSSSSLEFFMVVFDPCRGQARLLPSFLKKKQEVLESFEKKCAKAGRLVLDGLVAALGINSSYTALITKLYSSYLELIKCGPRKSESARMGGQVYNMSGDFSGLQVDASTTYGSWKDACIKPGCIMVNIGNAFKNAYPAKAKACYHRVASPKDYYKGFDR</sequence>
<gene>
    <name evidence="1" type="ORF">DSO57_1014555</name>
</gene>
<evidence type="ECO:0000313" key="2">
    <source>
        <dbReference type="Proteomes" id="UP001165960"/>
    </source>
</evidence>
<organism evidence="1 2">
    <name type="scientific">Entomophthora muscae</name>
    <dbReference type="NCBI Taxonomy" id="34485"/>
    <lineage>
        <taxon>Eukaryota</taxon>
        <taxon>Fungi</taxon>
        <taxon>Fungi incertae sedis</taxon>
        <taxon>Zoopagomycota</taxon>
        <taxon>Entomophthoromycotina</taxon>
        <taxon>Entomophthoromycetes</taxon>
        <taxon>Entomophthorales</taxon>
        <taxon>Entomophthoraceae</taxon>
        <taxon>Entomophthora</taxon>
    </lineage>
</organism>
<protein>
    <submittedName>
        <fullName evidence="1">Uncharacterized protein</fullName>
    </submittedName>
</protein>
<accession>A0ACC2SUA8</accession>
<keyword evidence="2" id="KW-1185">Reference proteome</keyword>